<keyword evidence="17" id="KW-0325">Glycoprotein</keyword>
<evidence type="ECO:0000256" key="12">
    <source>
        <dbReference type="ARBA" id="ARBA00022968"/>
    </source>
</evidence>
<evidence type="ECO:0000256" key="17">
    <source>
        <dbReference type="ARBA" id="ARBA00023180"/>
    </source>
</evidence>
<dbReference type="GO" id="GO:0046872">
    <property type="term" value="F:metal ion binding"/>
    <property type="evidence" value="ECO:0007669"/>
    <property type="project" value="UniProtKB-KW"/>
</dbReference>
<keyword evidence="21" id="KW-1185">Reference proteome</keyword>
<evidence type="ECO:0000313" key="22">
    <source>
        <dbReference type="WBParaSite" id="PSAMB.scaffold10585size3977.g33430.t1"/>
    </source>
</evidence>
<dbReference type="PANTHER" id="PTHR46025">
    <property type="entry name" value="XYLOSYLTRANSFERASE OXT"/>
    <property type="match status" value="1"/>
</dbReference>
<dbReference type="GO" id="GO:0030158">
    <property type="term" value="F:protein xylosyltransferase activity"/>
    <property type="evidence" value="ECO:0007669"/>
    <property type="project" value="UniProtKB-EC"/>
</dbReference>
<comment type="similarity">
    <text evidence="5">Belongs to the glycosyltransferase 14 family. XylT subfamily.</text>
</comment>
<protein>
    <recommendedName>
        <fullName evidence="6">protein xylosyltransferase</fullName>
        <ecNumber evidence="6">2.4.2.26</ecNumber>
    </recommendedName>
    <alternativeName>
        <fullName evidence="18">Peptide O-xylosyltransferase</fullName>
    </alternativeName>
</protein>
<dbReference type="GO" id="GO:0015012">
    <property type="term" value="P:heparan sulfate proteoglycan biosynthetic process"/>
    <property type="evidence" value="ECO:0007669"/>
    <property type="project" value="TreeGrafter"/>
</dbReference>
<evidence type="ECO:0000259" key="20">
    <source>
        <dbReference type="PROSITE" id="PS51212"/>
    </source>
</evidence>
<evidence type="ECO:0000256" key="18">
    <source>
        <dbReference type="ARBA" id="ARBA00042865"/>
    </source>
</evidence>
<evidence type="ECO:0000256" key="14">
    <source>
        <dbReference type="ARBA" id="ARBA00023034"/>
    </source>
</evidence>
<keyword evidence="7" id="KW-0328">Glycosyltransferase</keyword>
<evidence type="ECO:0000256" key="5">
    <source>
        <dbReference type="ARBA" id="ARBA00010195"/>
    </source>
</evidence>
<evidence type="ECO:0000256" key="8">
    <source>
        <dbReference type="ARBA" id="ARBA00022679"/>
    </source>
</evidence>
<comment type="pathway">
    <text evidence="4">Glycan metabolism; heparan sulfate biosynthesis.</text>
</comment>
<dbReference type="PROSITE" id="PS51212">
    <property type="entry name" value="WSC"/>
    <property type="match status" value="1"/>
</dbReference>
<dbReference type="GO" id="GO:0000139">
    <property type="term" value="C:Golgi membrane"/>
    <property type="evidence" value="ECO:0007669"/>
    <property type="project" value="UniProtKB-SubCell"/>
</dbReference>
<evidence type="ECO:0000256" key="16">
    <source>
        <dbReference type="ARBA" id="ARBA00023157"/>
    </source>
</evidence>
<name>A0A914UJD3_9BILA</name>
<reference evidence="22" key="1">
    <citation type="submission" date="2022-11" db="UniProtKB">
        <authorList>
            <consortium name="WormBaseParasite"/>
        </authorList>
    </citation>
    <scope>IDENTIFICATION</scope>
</reference>
<evidence type="ECO:0000256" key="10">
    <source>
        <dbReference type="ARBA" id="ARBA00022723"/>
    </source>
</evidence>
<evidence type="ECO:0000256" key="9">
    <source>
        <dbReference type="ARBA" id="ARBA00022692"/>
    </source>
</evidence>
<evidence type="ECO:0000256" key="6">
    <source>
        <dbReference type="ARBA" id="ARBA00011972"/>
    </source>
</evidence>
<dbReference type="Proteomes" id="UP000887566">
    <property type="component" value="Unplaced"/>
</dbReference>
<dbReference type="Pfam" id="PF02485">
    <property type="entry name" value="Branch"/>
    <property type="match status" value="1"/>
</dbReference>
<comment type="catalytic activity">
    <reaction evidence="19">
        <text>UDP-alpha-D-xylose + L-seryl-[protein] = 3-O-(beta-D-xylosyl)-L-seryl-[protein] + UDP + H(+)</text>
        <dbReference type="Rhea" id="RHEA:50192"/>
        <dbReference type="Rhea" id="RHEA-COMP:9863"/>
        <dbReference type="Rhea" id="RHEA-COMP:12567"/>
        <dbReference type="ChEBI" id="CHEBI:15378"/>
        <dbReference type="ChEBI" id="CHEBI:29999"/>
        <dbReference type="ChEBI" id="CHEBI:57632"/>
        <dbReference type="ChEBI" id="CHEBI:58223"/>
        <dbReference type="ChEBI" id="CHEBI:132085"/>
        <dbReference type="EC" id="2.4.2.26"/>
    </reaction>
</comment>
<evidence type="ECO:0000256" key="19">
    <source>
        <dbReference type="ARBA" id="ARBA00047847"/>
    </source>
</evidence>
<feature type="domain" description="WSC" evidence="20">
    <location>
        <begin position="1"/>
        <end position="76"/>
    </location>
</feature>
<keyword evidence="14" id="KW-0333">Golgi apparatus</keyword>
<evidence type="ECO:0000256" key="15">
    <source>
        <dbReference type="ARBA" id="ARBA00023136"/>
    </source>
</evidence>
<comment type="subcellular location">
    <subcellularLocation>
        <location evidence="2">Endoplasmic reticulum membrane</location>
        <topology evidence="2">Single-pass type II membrane protein</topology>
    </subcellularLocation>
    <subcellularLocation>
        <location evidence="1">Golgi apparatus membrane</location>
        <topology evidence="1">Single-pass type II membrane protein</topology>
    </subcellularLocation>
</comment>
<evidence type="ECO:0000256" key="1">
    <source>
        <dbReference type="ARBA" id="ARBA00004323"/>
    </source>
</evidence>
<evidence type="ECO:0000256" key="11">
    <source>
        <dbReference type="ARBA" id="ARBA00022824"/>
    </source>
</evidence>
<dbReference type="AlphaFoldDB" id="A0A914UJD3"/>
<dbReference type="Pfam" id="PF01822">
    <property type="entry name" value="WSC"/>
    <property type="match status" value="1"/>
</dbReference>
<sequence>MQLPRTNSPQTCRFACLRLGFQLSGVQYQYECFCGDLIDMEGAKMISEQSCTKYRCPGDTHESCGGFDSIALYNTGLGEKFVPSVLYVAPDENRPKIRILFLLQFNGRNVRQVRRLLKLIYSPDHFYYVHVDSRQHLMYQEMKRLEELLAPIGNFRVKGDRYSTIWAGASLLQMMLSCIRDVANSDWADKWDFLVNLSESDMPVLPLSDVEAVLNKYKGHNFLRSHGYNTAKFVKKQGLEHVFVECDGRMWRIGERGPFPNGIRIDGGSDWVGLDKSFAYYAALSNETLPSALRKIFESVLLPAESFFHTVSLFLTELIIALFSLRLWREGNVGVWVYSLL</sequence>
<organism evidence="21 22">
    <name type="scientific">Plectus sambesii</name>
    <dbReference type="NCBI Taxonomy" id="2011161"/>
    <lineage>
        <taxon>Eukaryota</taxon>
        <taxon>Metazoa</taxon>
        <taxon>Ecdysozoa</taxon>
        <taxon>Nematoda</taxon>
        <taxon>Chromadorea</taxon>
        <taxon>Plectida</taxon>
        <taxon>Plectina</taxon>
        <taxon>Plectoidea</taxon>
        <taxon>Plectidae</taxon>
        <taxon>Plectus</taxon>
    </lineage>
</organism>
<dbReference type="PANTHER" id="PTHR46025:SF3">
    <property type="entry name" value="XYLOSYLTRANSFERASE OXT"/>
    <property type="match status" value="1"/>
</dbReference>
<evidence type="ECO:0000256" key="2">
    <source>
        <dbReference type="ARBA" id="ARBA00004648"/>
    </source>
</evidence>
<keyword evidence="11" id="KW-0256">Endoplasmic reticulum</keyword>
<evidence type="ECO:0000256" key="3">
    <source>
        <dbReference type="ARBA" id="ARBA00004840"/>
    </source>
</evidence>
<comment type="pathway">
    <text evidence="3">Glycan metabolism; chondroitin sulfate biosynthesis.</text>
</comment>
<keyword evidence="13" id="KW-1133">Transmembrane helix</keyword>
<keyword evidence="10" id="KW-0479">Metal-binding</keyword>
<proteinExistence type="inferred from homology"/>
<evidence type="ECO:0000256" key="13">
    <source>
        <dbReference type="ARBA" id="ARBA00022989"/>
    </source>
</evidence>
<keyword evidence="8" id="KW-0808">Transferase</keyword>
<keyword evidence="9" id="KW-0812">Transmembrane</keyword>
<keyword evidence="16" id="KW-1015">Disulfide bond</keyword>
<dbReference type="InterPro" id="IPR043538">
    <property type="entry name" value="XYLT"/>
</dbReference>
<dbReference type="EC" id="2.4.2.26" evidence="6"/>
<dbReference type="InterPro" id="IPR003406">
    <property type="entry name" value="Glyco_trans_14"/>
</dbReference>
<dbReference type="GO" id="GO:0005789">
    <property type="term" value="C:endoplasmic reticulum membrane"/>
    <property type="evidence" value="ECO:0007669"/>
    <property type="project" value="UniProtKB-SubCell"/>
</dbReference>
<evidence type="ECO:0000256" key="7">
    <source>
        <dbReference type="ARBA" id="ARBA00022676"/>
    </source>
</evidence>
<dbReference type="InterPro" id="IPR002889">
    <property type="entry name" value="WSC_carb-bd"/>
</dbReference>
<accession>A0A914UJD3</accession>
<evidence type="ECO:0000313" key="21">
    <source>
        <dbReference type="Proteomes" id="UP000887566"/>
    </source>
</evidence>
<keyword evidence="12" id="KW-0735">Signal-anchor</keyword>
<evidence type="ECO:0000256" key="4">
    <source>
        <dbReference type="ARBA" id="ARBA00005093"/>
    </source>
</evidence>
<dbReference type="GO" id="GO:0050650">
    <property type="term" value="P:chondroitin sulfate proteoglycan biosynthetic process"/>
    <property type="evidence" value="ECO:0007669"/>
    <property type="project" value="TreeGrafter"/>
</dbReference>
<dbReference type="WBParaSite" id="PSAMB.scaffold10585size3977.g33430.t1">
    <property type="protein sequence ID" value="PSAMB.scaffold10585size3977.g33430.t1"/>
    <property type="gene ID" value="PSAMB.scaffold10585size3977.g33430"/>
</dbReference>
<keyword evidence="15" id="KW-0472">Membrane</keyword>